<dbReference type="InterPro" id="IPR007372">
    <property type="entry name" value="Lipid/polyisoprenoid-bd_YceI"/>
</dbReference>
<name>A0A7V1LMV6_CALAY</name>
<dbReference type="Pfam" id="PF04264">
    <property type="entry name" value="YceI"/>
    <property type="match status" value="1"/>
</dbReference>
<reference evidence="2" key="1">
    <citation type="journal article" date="2020" name="mSystems">
        <title>Genome- and Community-Level Interaction Insights into Carbon Utilization and Element Cycling Functions of Hydrothermarchaeota in Hydrothermal Sediment.</title>
        <authorList>
            <person name="Zhou Z."/>
            <person name="Liu Y."/>
            <person name="Xu W."/>
            <person name="Pan J."/>
            <person name="Luo Z.H."/>
            <person name="Li M."/>
        </authorList>
    </citation>
    <scope>NUCLEOTIDE SEQUENCE [LARGE SCALE GENOMIC DNA]</scope>
    <source>
        <strain evidence="2">HyVt-456</strain>
    </source>
</reference>
<protein>
    <submittedName>
        <fullName evidence="2">YceI family protein</fullName>
    </submittedName>
</protein>
<evidence type="ECO:0000259" key="1">
    <source>
        <dbReference type="Pfam" id="PF04264"/>
    </source>
</evidence>
<dbReference type="SUPFAM" id="SSF101874">
    <property type="entry name" value="YceI-like"/>
    <property type="match status" value="1"/>
</dbReference>
<proteinExistence type="predicted"/>
<accession>A0A7V1LMV6</accession>
<gene>
    <name evidence="2" type="ORF">ENJ10_09740</name>
</gene>
<dbReference type="InterPro" id="IPR036761">
    <property type="entry name" value="TTHA0802/YceI-like_sf"/>
</dbReference>
<dbReference type="Proteomes" id="UP000886005">
    <property type="component" value="Unassembled WGS sequence"/>
</dbReference>
<comment type="caution">
    <text evidence="2">The sequence shown here is derived from an EMBL/GenBank/DDBJ whole genome shotgun (WGS) entry which is preliminary data.</text>
</comment>
<dbReference type="Gene3D" id="2.40.128.110">
    <property type="entry name" value="Lipid/polyisoprenoid-binding, YceI-like"/>
    <property type="match status" value="1"/>
</dbReference>
<organism evidence="2">
    <name type="scientific">Caldithrix abyssi</name>
    <dbReference type="NCBI Taxonomy" id="187145"/>
    <lineage>
        <taxon>Bacteria</taxon>
        <taxon>Pseudomonadati</taxon>
        <taxon>Calditrichota</taxon>
        <taxon>Calditrichia</taxon>
        <taxon>Calditrichales</taxon>
        <taxon>Calditrichaceae</taxon>
        <taxon>Caldithrix</taxon>
    </lineage>
</organism>
<feature type="domain" description="Lipid/polyisoprenoid-binding YceI-like" evidence="1">
    <location>
        <begin position="63"/>
        <end position="202"/>
    </location>
</feature>
<evidence type="ECO:0000313" key="2">
    <source>
        <dbReference type="EMBL" id="HED10958.1"/>
    </source>
</evidence>
<sequence length="240" mass="26365">MFRMVFLCIYRPLKTHNTKNQGDTMKRLTGFIVSALFMALLFNACQTKSSDQKKAEFVAEGPWQVEPAATTINWTAYKTSAKVPVKGTFKADSNSCSAYATKTPGAKTALGAVNGLEFRIPVADIFSGNEERDGILKKFFFGLMAKTMDLSGTIHLDDQAKKTGRVSLTMNSESHDFPVTFTVSGDTVRMNGTINLEQWNIVEAMNSLNEHCKLKHTGDDGVSKTWSVVDISAVTVVSKD</sequence>
<dbReference type="AlphaFoldDB" id="A0A7V1LMV6"/>
<dbReference type="EMBL" id="DRLD01000268">
    <property type="protein sequence ID" value="HED10958.1"/>
    <property type="molecule type" value="Genomic_DNA"/>
</dbReference>